<accession>A0A841ESL7</accession>
<protein>
    <recommendedName>
        <fullName evidence="1">DUF2383 domain-containing protein</fullName>
    </recommendedName>
</protein>
<dbReference type="Gene3D" id="1.20.1260.10">
    <property type="match status" value="1"/>
</dbReference>
<reference evidence="2 3" key="1">
    <citation type="submission" date="2020-08" db="EMBL/GenBank/DDBJ databases">
        <title>Functional genomics of gut bacteria from endangered species of beetles.</title>
        <authorList>
            <person name="Carlos-Shanley C."/>
        </authorList>
    </citation>
    <scope>NUCLEOTIDE SEQUENCE [LARGE SCALE GENOMIC DNA]</scope>
    <source>
        <strain evidence="2 3">S00070</strain>
    </source>
</reference>
<dbReference type="InterPro" id="IPR019052">
    <property type="entry name" value="DUF2383"/>
</dbReference>
<organism evidence="2 3">
    <name type="scientific">Arcicella rosea</name>
    <dbReference type="NCBI Taxonomy" id="502909"/>
    <lineage>
        <taxon>Bacteria</taxon>
        <taxon>Pseudomonadati</taxon>
        <taxon>Bacteroidota</taxon>
        <taxon>Cytophagia</taxon>
        <taxon>Cytophagales</taxon>
        <taxon>Flectobacillaceae</taxon>
        <taxon>Arcicella</taxon>
    </lineage>
</organism>
<dbReference type="EMBL" id="JACHKT010000023">
    <property type="protein sequence ID" value="MBB6004399.1"/>
    <property type="molecule type" value="Genomic_DNA"/>
</dbReference>
<evidence type="ECO:0000313" key="3">
    <source>
        <dbReference type="Proteomes" id="UP000524404"/>
    </source>
</evidence>
<dbReference type="AlphaFoldDB" id="A0A841ESL7"/>
<gene>
    <name evidence="2" type="ORF">HNP25_003062</name>
</gene>
<dbReference type="InterPro" id="IPR012347">
    <property type="entry name" value="Ferritin-like"/>
</dbReference>
<sequence>MDKNKTVKTLNKLIQVNNDRIAGYKTAFSETTDISLKALFSNCINTSKFNNKALIFEVEKLDGKPIFGTKTAFIC</sequence>
<evidence type="ECO:0000259" key="1">
    <source>
        <dbReference type="Pfam" id="PF09537"/>
    </source>
</evidence>
<evidence type="ECO:0000313" key="2">
    <source>
        <dbReference type="EMBL" id="MBB6004399.1"/>
    </source>
</evidence>
<keyword evidence="3" id="KW-1185">Reference proteome</keyword>
<dbReference type="RefSeq" id="WP_184135364.1">
    <property type="nucleotide sequence ID" value="NZ_JACHKT010000023.1"/>
</dbReference>
<dbReference type="Pfam" id="PF09537">
    <property type="entry name" value="DUF2383"/>
    <property type="match status" value="1"/>
</dbReference>
<dbReference type="Proteomes" id="UP000524404">
    <property type="component" value="Unassembled WGS sequence"/>
</dbReference>
<name>A0A841ESL7_9BACT</name>
<feature type="domain" description="DUF2383" evidence="1">
    <location>
        <begin position="6"/>
        <end position="65"/>
    </location>
</feature>
<proteinExistence type="predicted"/>
<comment type="caution">
    <text evidence="2">The sequence shown here is derived from an EMBL/GenBank/DDBJ whole genome shotgun (WGS) entry which is preliminary data.</text>
</comment>